<sequence>MIQTVCIDISGLDMNRNPIGIAKCHYLNLNLKRDDACIRETPLFLPELQIQTAAIRIHKVVFSDYSVWKDHKNPVEQFPILKPLTSVLPEQHLREQYYRACSSLSDTSHNAYALHEFFDFWTCTCGSINWNNEKECHTCGKPKKWIQMNLEKKNLQKCYDAYLYEKQESP</sequence>
<reference evidence="1" key="1">
    <citation type="journal article" date="2021" name="PeerJ">
        <title>Extensive microbial diversity within the chicken gut microbiome revealed by metagenomics and culture.</title>
        <authorList>
            <person name="Gilroy R."/>
            <person name="Ravi A."/>
            <person name="Getino M."/>
            <person name="Pursley I."/>
            <person name="Horton D.L."/>
            <person name="Alikhan N.F."/>
            <person name="Baker D."/>
            <person name="Gharbi K."/>
            <person name="Hall N."/>
            <person name="Watson M."/>
            <person name="Adriaenssens E.M."/>
            <person name="Foster-Nyarko E."/>
            <person name="Jarju S."/>
            <person name="Secka A."/>
            <person name="Antonio M."/>
            <person name="Oren A."/>
            <person name="Chaudhuri R.R."/>
            <person name="La Ragione R."/>
            <person name="Hildebrand F."/>
            <person name="Pallen M.J."/>
        </authorList>
    </citation>
    <scope>NUCLEOTIDE SEQUENCE</scope>
    <source>
        <strain evidence="1">CHK191-13928</strain>
    </source>
</reference>
<dbReference type="AlphaFoldDB" id="A0A9D1WY60"/>
<reference evidence="1" key="2">
    <citation type="submission" date="2021-04" db="EMBL/GenBank/DDBJ databases">
        <authorList>
            <person name="Gilroy R."/>
        </authorList>
    </citation>
    <scope>NUCLEOTIDE SEQUENCE</scope>
    <source>
        <strain evidence="1">CHK191-13928</strain>
    </source>
</reference>
<accession>A0A9D1WY60</accession>
<evidence type="ECO:0000313" key="1">
    <source>
        <dbReference type="EMBL" id="HIX68955.1"/>
    </source>
</evidence>
<name>A0A9D1WY60_9FIRM</name>
<gene>
    <name evidence="1" type="ORF">H9735_12645</name>
</gene>
<dbReference type="EMBL" id="DXEM01000038">
    <property type="protein sequence ID" value="HIX68955.1"/>
    <property type="molecule type" value="Genomic_DNA"/>
</dbReference>
<protein>
    <recommendedName>
        <fullName evidence="3">RanBP2-type domain-containing protein</fullName>
    </recommendedName>
</protein>
<evidence type="ECO:0008006" key="3">
    <source>
        <dbReference type="Google" id="ProtNLM"/>
    </source>
</evidence>
<evidence type="ECO:0000313" key="2">
    <source>
        <dbReference type="Proteomes" id="UP000886721"/>
    </source>
</evidence>
<comment type="caution">
    <text evidence="1">The sequence shown here is derived from an EMBL/GenBank/DDBJ whole genome shotgun (WGS) entry which is preliminary data.</text>
</comment>
<dbReference type="Proteomes" id="UP000886721">
    <property type="component" value="Unassembled WGS sequence"/>
</dbReference>
<proteinExistence type="predicted"/>
<organism evidence="1 2">
    <name type="scientific">Candidatus Anaerostipes excrementavium</name>
    <dbReference type="NCBI Taxonomy" id="2838463"/>
    <lineage>
        <taxon>Bacteria</taxon>
        <taxon>Bacillati</taxon>
        <taxon>Bacillota</taxon>
        <taxon>Clostridia</taxon>
        <taxon>Lachnospirales</taxon>
        <taxon>Lachnospiraceae</taxon>
        <taxon>Anaerostipes</taxon>
    </lineage>
</organism>